<evidence type="ECO:0000256" key="1">
    <source>
        <dbReference type="SAM" id="MobiDB-lite"/>
    </source>
</evidence>
<feature type="region of interest" description="Disordered" evidence="1">
    <location>
        <begin position="1"/>
        <end position="71"/>
    </location>
</feature>
<dbReference type="Proteomes" id="UP000663824">
    <property type="component" value="Unassembled WGS sequence"/>
</dbReference>
<protein>
    <submittedName>
        <fullName evidence="2">Uncharacterized protein</fullName>
    </submittedName>
</protein>
<comment type="caution">
    <text evidence="2">The sequence shown here is derived from an EMBL/GenBank/DDBJ whole genome shotgun (WGS) entry which is preliminary data.</text>
</comment>
<dbReference type="EMBL" id="CAJNRE010021963">
    <property type="protein sequence ID" value="CAF2265613.1"/>
    <property type="molecule type" value="Genomic_DNA"/>
</dbReference>
<sequence>MLKLTQPHLSMNNMFPPINPHSRPPSEDLRGVGTNGTTEIHSASKQQQIRRQQQQTTDQQRRSPLRSNSLLTTTASRYVTAAAAAAAAVPSPSVSVSPLVRSPSFVQNGSSAQFEPAKIIYRSSDYAWNDHPNNINASNQPMRAGSPIKSKIISSARHLTNGTLHESTAVTTGTSILHIPTPSSPQQNFREDMNNGDLLVSPTAKSHHTARFQRTNSHLDKSPATAGYGLPMRSESYRSSRLDYGGMKPRHTSSKQRNYVNSKTSFHEVNSGEFYLTSAQDENIYYHPQQQQQQQQTSLRSSTQRLNGSTLDITASRKPLSPNRTNTYNVPINGIAQHNYFTSSQELHRSETNIDRNNNYGRFTGRGTTSKEQIVSAPRYRHSSTTPVVMSNAPGERHPSAQSYKSRDANISYAYTDVKKYIDENDLMSPEKEQIIRNWVIDVEKHRHHLQKFE</sequence>
<proteinExistence type="predicted"/>
<accession>A0A817AEW5</accession>
<reference evidence="2" key="1">
    <citation type="submission" date="2021-02" db="EMBL/GenBank/DDBJ databases">
        <authorList>
            <person name="Nowell W R."/>
        </authorList>
    </citation>
    <scope>NUCLEOTIDE SEQUENCE</scope>
</reference>
<gene>
    <name evidence="2" type="ORF">MBJ925_LOCUS39032</name>
</gene>
<feature type="compositionally biased region" description="Polar residues" evidence="1">
    <location>
        <begin position="35"/>
        <end position="45"/>
    </location>
</feature>
<feature type="region of interest" description="Disordered" evidence="1">
    <location>
        <begin position="210"/>
        <end position="234"/>
    </location>
</feature>
<name>A0A817AEW5_9BILA</name>
<evidence type="ECO:0000313" key="2">
    <source>
        <dbReference type="EMBL" id="CAF2265613.1"/>
    </source>
</evidence>
<organism evidence="2 3">
    <name type="scientific">Rotaria magnacalcarata</name>
    <dbReference type="NCBI Taxonomy" id="392030"/>
    <lineage>
        <taxon>Eukaryota</taxon>
        <taxon>Metazoa</taxon>
        <taxon>Spiralia</taxon>
        <taxon>Gnathifera</taxon>
        <taxon>Rotifera</taxon>
        <taxon>Eurotatoria</taxon>
        <taxon>Bdelloidea</taxon>
        <taxon>Philodinida</taxon>
        <taxon>Philodinidae</taxon>
        <taxon>Rotaria</taxon>
    </lineage>
</organism>
<feature type="compositionally biased region" description="Low complexity" evidence="1">
    <location>
        <begin position="289"/>
        <end position="306"/>
    </location>
</feature>
<evidence type="ECO:0000313" key="3">
    <source>
        <dbReference type="Proteomes" id="UP000663824"/>
    </source>
</evidence>
<feature type="compositionally biased region" description="Low complexity" evidence="1">
    <location>
        <begin position="46"/>
        <end position="58"/>
    </location>
</feature>
<feature type="region of interest" description="Disordered" evidence="1">
    <location>
        <begin position="288"/>
        <end position="325"/>
    </location>
</feature>
<feature type="region of interest" description="Disordered" evidence="1">
    <location>
        <begin position="239"/>
        <end position="258"/>
    </location>
</feature>
<dbReference type="AlphaFoldDB" id="A0A817AEW5"/>
<feature type="region of interest" description="Disordered" evidence="1">
    <location>
        <begin position="380"/>
        <end position="403"/>
    </location>
</feature>